<evidence type="ECO:0000313" key="2">
    <source>
        <dbReference type="EMBL" id="CAB4779380.1"/>
    </source>
</evidence>
<evidence type="ECO:0000256" key="1">
    <source>
        <dbReference type="SAM" id="MobiDB-lite"/>
    </source>
</evidence>
<reference evidence="2" key="1">
    <citation type="submission" date="2020-05" db="EMBL/GenBank/DDBJ databases">
        <authorList>
            <person name="Chiriac C."/>
            <person name="Salcher M."/>
            <person name="Ghai R."/>
            <person name="Kavagutti S V."/>
        </authorList>
    </citation>
    <scope>NUCLEOTIDE SEQUENCE</scope>
</reference>
<gene>
    <name evidence="2" type="ORF">UFOPK2894_01097</name>
</gene>
<sequence length="49" mass="4929">MIASGKPTLGTYKKSAGLASVLPKAASEKAKSTVPAVRAERPAPEPPPA</sequence>
<accession>A0A6J6W4U3</accession>
<dbReference type="EMBL" id="CAEZZQ010000069">
    <property type="protein sequence ID" value="CAB4779380.1"/>
    <property type="molecule type" value="Genomic_DNA"/>
</dbReference>
<feature type="region of interest" description="Disordered" evidence="1">
    <location>
        <begin position="24"/>
        <end position="49"/>
    </location>
</feature>
<proteinExistence type="predicted"/>
<name>A0A6J6W4U3_9ZZZZ</name>
<dbReference type="AlphaFoldDB" id="A0A6J6W4U3"/>
<organism evidence="2">
    <name type="scientific">freshwater metagenome</name>
    <dbReference type="NCBI Taxonomy" id="449393"/>
    <lineage>
        <taxon>unclassified sequences</taxon>
        <taxon>metagenomes</taxon>
        <taxon>ecological metagenomes</taxon>
    </lineage>
</organism>
<protein>
    <submittedName>
        <fullName evidence="2">Unannotated protein</fullName>
    </submittedName>
</protein>